<name>A0A1M5ZDL3_BUTFI</name>
<evidence type="ECO:0000256" key="3">
    <source>
        <dbReference type="ARBA" id="ARBA00022801"/>
    </source>
</evidence>
<dbReference type="SUPFAM" id="SSF53187">
    <property type="entry name" value="Zn-dependent exopeptidases"/>
    <property type="match status" value="1"/>
</dbReference>
<keyword evidence="3" id="KW-0378">Hydrolase</keyword>
<dbReference type="GO" id="GO:0016788">
    <property type="term" value="F:hydrolase activity, acting on ester bonds"/>
    <property type="evidence" value="ECO:0007669"/>
    <property type="project" value="InterPro"/>
</dbReference>
<gene>
    <name evidence="6" type="ORF">SAMN02745229_02163</name>
</gene>
<dbReference type="GeneID" id="89509673"/>
<evidence type="ECO:0000256" key="4">
    <source>
        <dbReference type="ARBA" id="ARBA00022833"/>
    </source>
</evidence>
<evidence type="ECO:0000313" key="6">
    <source>
        <dbReference type="EMBL" id="SHI22251.1"/>
    </source>
</evidence>
<organism evidence="6 7">
    <name type="scientific">Butyrivibrio fibrisolvens DSM 3071</name>
    <dbReference type="NCBI Taxonomy" id="1121131"/>
    <lineage>
        <taxon>Bacteria</taxon>
        <taxon>Bacillati</taxon>
        <taxon>Bacillota</taxon>
        <taxon>Clostridia</taxon>
        <taxon>Lachnospirales</taxon>
        <taxon>Lachnospiraceae</taxon>
        <taxon>Butyrivibrio</taxon>
    </lineage>
</organism>
<keyword evidence="2" id="KW-0479">Metal-binding</keyword>
<dbReference type="Pfam" id="PF24827">
    <property type="entry name" value="AstE_AspA_cat"/>
    <property type="match status" value="1"/>
</dbReference>
<keyword evidence="4" id="KW-0862">Zinc</keyword>
<dbReference type="EMBL" id="FQXK01000017">
    <property type="protein sequence ID" value="SHI22251.1"/>
    <property type="molecule type" value="Genomic_DNA"/>
</dbReference>
<evidence type="ECO:0000256" key="1">
    <source>
        <dbReference type="ARBA" id="ARBA00001947"/>
    </source>
</evidence>
<protein>
    <recommendedName>
        <fullName evidence="5">Succinylglutamate desuccinylase/Aspartoacylase catalytic domain-containing protein</fullName>
    </recommendedName>
</protein>
<dbReference type="OrthoDB" id="9782876at2"/>
<keyword evidence="7" id="KW-1185">Reference proteome</keyword>
<dbReference type="PANTHER" id="PTHR37326">
    <property type="entry name" value="BLL3975 PROTEIN"/>
    <property type="match status" value="1"/>
</dbReference>
<dbReference type="InterPro" id="IPR053138">
    <property type="entry name" value="N-alpha-Ac-DABA_deacetylase"/>
</dbReference>
<evidence type="ECO:0000313" key="7">
    <source>
        <dbReference type="Proteomes" id="UP000184278"/>
    </source>
</evidence>
<accession>A0A1M5ZDL3</accession>
<feature type="domain" description="Succinylglutamate desuccinylase/Aspartoacylase catalytic" evidence="5">
    <location>
        <begin position="29"/>
        <end position="163"/>
    </location>
</feature>
<reference evidence="7" key="1">
    <citation type="submission" date="2016-11" db="EMBL/GenBank/DDBJ databases">
        <authorList>
            <person name="Varghese N."/>
            <person name="Submissions S."/>
        </authorList>
    </citation>
    <scope>NUCLEOTIDE SEQUENCE [LARGE SCALE GENOMIC DNA]</scope>
    <source>
        <strain evidence="7">DSM 3071</strain>
    </source>
</reference>
<dbReference type="GO" id="GO:0046872">
    <property type="term" value="F:metal ion binding"/>
    <property type="evidence" value="ECO:0007669"/>
    <property type="project" value="UniProtKB-KW"/>
</dbReference>
<evidence type="ECO:0000259" key="5">
    <source>
        <dbReference type="Pfam" id="PF24827"/>
    </source>
</evidence>
<dbReference type="Proteomes" id="UP000184278">
    <property type="component" value="Unassembled WGS sequence"/>
</dbReference>
<evidence type="ECO:0000256" key="2">
    <source>
        <dbReference type="ARBA" id="ARBA00022723"/>
    </source>
</evidence>
<dbReference type="PANTHER" id="PTHR37326:SF1">
    <property type="entry name" value="BLL3975 PROTEIN"/>
    <property type="match status" value="1"/>
</dbReference>
<dbReference type="AlphaFoldDB" id="A0A1M5ZDL3"/>
<dbReference type="CDD" id="cd06253">
    <property type="entry name" value="M14_ASTE_ASPA-like"/>
    <property type="match status" value="1"/>
</dbReference>
<dbReference type="InterPro" id="IPR055438">
    <property type="entry name" value="AstE_AspA_cat"/>
</dbReference>
<comment type="cofactor">
    <cofactor evidence="1">
        <name>Zn(2+)</name>
        <dbReference type="ChEBI" id="CHEBI:29105"/>
    </cofactor>
</comment>
<sequence>MKKSEIYSFKGLYRDDFKVTGYEFGEGNKTVCIVGSLRGNEYQQIYVCSRLIEKLKEIEEAGMIQKGKSIMVIPCANPYSVNIKKRFWSIDNTDINRMFPGYDLGETTQRIADGIFKVVKEYKYGIQFASFYMPGHFIPQVRMMKTGNENVDLARKFGLPYIVLHKPRPFDTTTLNYNWQIWDTEAFSIYTSSTEKIDKKSANLGVNAVLNFLEREGVIEYKSVPFFPSKVVESDKFITIRSSNAGFLDSIAKVGAEVHKGQIIAYITDPYTAQVLQTVKADHDGVIAFAYDSPLAYKNTALFKIIP</sequence>
<proteinExistence type="predicted"/>
<dbReference type="RefSeq" id="WP_073387673.1">
    <property type="nucleotide sequence ID" value="NZ_FQXK01000017.1"/>
</dbReference>
<dbReference type="Gene3D" id="3.40.630.10">
    <property type="entry name" value="Zn peptidases"/>
    <property type="match status" value="1"/>
</dbReference>
<dbReference type="STRING" id="1121131.SAMN02745229_02163"/>